<proteinExistence type="predicted"/>
<evidence type="ECO:0000259" key="1">
    <source>
        <dbReference type="Pfam" id="PF00462"/>
    </source>
</evidence>
<dbReference type="Pfam" id="PF23733">
    <property type="entry name" value="GRXCR1-2_C"/>
    <property type="match status" value="1"/>
</dbReference>
<reference evidence="2" key="1">
    <citation type="submission" date="2016-03" db="EMBL/GenBank/DDBJ databases">
        <title>Mechanisms controlling the formation of the plant cell surface in tip-growing cells are functionally conserved among land plants.</title>
        <authorList>
            <person name="Honkanen S."/>
            <person name="Jones V.A."/>
            <person name="Morieri G."/>
            <person name="Champion C."/>
            <person name="Hetherington A.J."/>
            <person name="Kelly S."/>
            <person name="Saint-Marcoux D."/>
            <person name="Proust H."/>
            <person name="Prescott H."/>
            <person name="Dolan L."/>
        </authorList>
    </citation>
    <scope>NUCLEOTIDE SEQUENCE [LARGE SCALE GENOMIC DNA]</scope>
    <source>
        <tissue evidence="2">Whole gametophyte</tissue>
    </source>
</reference>
<dbReference type="Pfam" id="PF00462">
    <property type="entry name" value="Glutaredoxin"/>
    <property type="match status" value="1"/>
</dbReference>
<dbReference type="PANTHER" id="PTHR45669">
    <property type="entry name" value="GLUTAREDOXIN DOMAIN-CONTAINING CYSTEINE-RICH PROTEIN CG12206-RELATED"/>
    <property type="match status" value="1"/>
</dbReference>
<gene>
    <name evidence="2" type="ORF">AXG93_2175s1800</name>
</gene>
<dbReference type="PROSITE" id="PS51354">
    <property type="entry name" value="GLUTAREDOXIN_2"/>
    <property type="match status" value="1"/>
</dbReference>
<dbReference type="Gene3D" id="3.40.30.10">
    <property type="entry name" value="Glutaredoxin"/>
    <property type="match status" value="1"/>
</dbReference>
<dbReference type="SUPFAM" id="SSF52833">
    <property type="entry name" value="Thioredoxin-like"/>
    <property type="match status" value="1"/>
</dbReference>
<dbReference type="PANTHER" id="PTHR45669:SF22">
    <property type="entry name" value="GLUTAREDOXIN DOMAIN-CONTAINING CYSTEINE-RICH PROTEIN CG12206-RELATED"/>
    <property type="match status" value="1"/>
</dbReference>
<dbReference type="Proteomes" id="UP000077202">
    <property type="component" value="Unassembled WGS sequence"/>
</dbReference>
<protein>
    <recommendedName>
        <fullName evidence="1">Glutaredoxin domain-containing protein</fullName>
    </recommendedName>
</protein>
<comment type="caution">
    <text evidence="2">The sequence shown here is derived from an EMBL/GenBank/DDBJ whole genome shotgun (WGS) entry which is preliminary data.</text>
</comment>
<feature type="domain" description="Glutaredoxin" evidence="1">
    <location>
        <begin position="95"/>
        <end position="161"/>
    </location>
</feature>
<evidence type="ECO:0000313" key="2">
    <source>
        <dbReference type="EMBL" id="OAE28596.1"/>
    </source>
</evidence>
<dbReference type="InterPro" id="IPR002109">
    <property type="entry name" value="Glutaredoxin"/>
</dbReference>
<organism evidence="2 3">
    <name type="scientific">Marchantia polymorpha subsp. ruderalis</name>
    <dbReference type="NCBI Taxonomy" id="1480154"/>
    <lineage>
        <taxon>Eukaryota</taxon>
        <taxon>Viridiplantae</taxon>
        <taxon>Streptophyta</taxon>
        <taxon>Embryophyta</taxon>
        <taxon>Marchantiophyta</taxon>
        <taxon>Marchantiopsida</taxon>
        <taxon>Marchantiidae</taxon>
        <taxon>Marchantiales</taxon>
        <taxon>Marchantiaceae</taxon>
        <taxon>Marchantia</taxon>
    </lineage>
</organism>
<dbReference type="AlphaFoldDB" id="A0A176W8V1"/>
<accession>A0A176W8V1</accession>
<evidence type="ECO:0000313" key="3">
    <source>
        <dbReference type="Proteomes" id="UP000077202"/>
    </source>
</evidence>
<dbReference type="InterPro" id="IPR036249">
    <property type="entry name" value="Thioredoxin-like_sf"/>
</dbReference>
<keyword evidence="3" id="KW-1185">Reference proteome</keyword>
<name>A0A176W8V1_MARPO</name>
<sequence length="319" mass="35443">MPATTMRWFYCTTSGSLPYFESALDNVENELDSGNWDEAQSAELKLDSGAHDVVERPQACAMAPPVILEENESLLPVDPSQRFEYRCPPGGERRVVLYLTSLRGIRKTYEDCRQLKLLLRCFGVAIDERDVSLHSGFRQELVDLLGEELSVPRLFIKGHYVGGAEEVARLHDEGRLASLLPEFRLARQMSWNPEHCQGCGGLRFLPCIECNGSRKEVVLSLPGSGAVDAAAVPCLGTFSCIYCLSHKEDAIQSSCSGSNRFAVFRMTDFFALNLAAAVTDCDRLHLGAYVLLPLTNLSLNLRLITDVTLYVKHFTMLAE</sequence>
<dbReference type="EMBL" id="LVLJ01001709">
    <property type="protein sequence ID" value="OAE28596.1"/>
    <property type="molecule type" value="Genomic_DNA"/>
</dbReference>